<dbReference type="GO" id="GO:0009867">
    <property type="term" value="P:jasmonic acid mediated signaling pathway"/>
    <property type="evidence" value="ECO:0007669"/>
    <property type="project" value="UniProtKB-ARBA"/>
</dbReference>
<dbReference type="SUPFAM" id="SSF50630">
    <property type="entry name" value="Acid proteases"/>
    <property type="match status" value="1"/>
</dbReference>
<dbReference type="FunFam" id="1.20.1310.10:FF:000001">
    <property type="entry name" value="Cullin 3"/>
    <property type="match status" value="1"/>
</dbReference>
<feature type="region of interest" description="Disordered" evidence="7">
    <location>
        <begin position="335"/>
        <end position="376"/>
    </location>
</feature>
<evidence type="ECO:0000256" key="7">
    <source>
        <dbReference type="SAM" id="MobiDB-lite"/>
    </source>
</evidence>
<protein>
    <recommendedName>
        <fullName evidence="11">Cullin-1-like</fullName>
    </recommendedName>
</protein>
<keyword evidence="2" id="KW-0833">Ubl conjugation pathway</keyword>
<dbReference type="SMART" id="SM00182">
    <property type="entry name" value="CULLIN"/>
    <property type="match status" value="1"/>
</dbReference>
<evidence type="ECO:0000256" key="5">
    <source>
        <dbReference type="PROSITE-ProRule" id="PRU00330"/>
    </source>
</evidence>
<evidence type="ECO:0000256" key="3">
    <source>
        <dbReference type="ARBA" id="ARBA00022843"/>
    </source>
</evidence>
<dbReference type="FunFam" id="1.20.1310.10:FF:000020">
    <property type="entry name" value="Cullin-1, putative"/>
    <property type="match status" value="1"/>
</dbReference>
<dbReference type="Pfam" id="PF10557">
    <property type="entry name" value="Cullin_Nedd8"/>
    <property type="match status" value="1"/>
</dbReference>
<dbReference type="CDD" id="cd00303">
    <property type="entry name" value="retropepsin_like"/>
    <property type="match status" value="2"/>
</dbReference>
<keyword evidence="4" id="KW-0862">Zinc</keyword>
<dbReference type="FunFam" id="1.10.10.10:FF:000503">
    <property type="entry name" value="Cullin-1"/>
    <property type="match status" value="1"/>
</dbReference>
<dbReference type="GO" id="GO:0008270">
    <property type="term" value="F:zinc ion binding"/>
    <property type="evidence" value="ECO:0007669"/>
    <property type="project" value="UniProtKB-KW"/>
</dbReference>
<dbReference type="Gene3D" id="1.10.10.10">
    <property type="entry name" value="Winged helix-like DNA-binding domain superfamily/Winged helix DNA-binding domain"/>
    <property type="match status" value="1"/>
</dbReference>
<evidence type="ECO:0000256" key="1">
    <source>
        <dbReference type="ARBA" id="ARBA00006019"/>
    </source>
</evidence>
<dbReference type="InterPro" id="IPR036388">
    <property type="entry name" value="WH-like_DNA-bd_sf"/>
</dbReference>
<dbReference type="InterPro" id="IPR016157">
    <property type="entry name" value="Cullin_CS"/>
</dbReference>
<dbReference type="InterPro" id="IPR016158">
    <property type="entry name" value="Cullin_homology"/>
</dbReference>
<dbReference type="Gene3D" id="2.40.70.10">
    <property type="entry name" value="Acid Proteases"/>
    <property type="match status" value="1"/>
</dbReference>
<feature type="domain" description="CCHC-type" evidence="9">
    <location>
        <begin position="386"/>
        <end position="402"/>
    </location>
</feature>
<feature type="domain" description="CCHC-type" evidence="9">
    <location>
        <begin position="120"/>
        <end position="136"/>
    </location>
</feature>
<dbReference type="PROSITE" id="PS01256">
    <property type="entry name" value="CULLIN_1"/>
    <property type="match status" value="1"/>
</dbReference>
<evidence type="ECO:0000256" key="4">
    <source>
        <dbReference type="PROSITE-ProRule" id="PRU00047"/>
    </source>
</evidence>
<keyword evidence="4" id="KW-0863">Zinc-finger</keyword>
<reference evidence="10" key="1">
    <citation type="submission" date="2020-07" db="EMBL/GenBank/DDBJ databases">
        <authorList>
            <person name="Lin J."/>
        </authorList>
    </citation>
    <scope>NUCLEOTIDE SEQUENCE</scope>
</reference>
<dbReference type="PANTHER" id="PTHR11932">
    <property type="entry name" value="CULLIN"/>
    <property type="match status" value="1"/>
</dbReference>
<evidence type="ECO:0000259" key="8">
    <source>
        <dbReference type="PROSITE" id="PS50069"/>
    </source>
</evidence>
<dbReference type="GO" id="GO:0003676">
    <property type="term" value="F:nucleic acid binding"/>
    <property type="evidence" value="ECO:0007669"/>
    <property type="project" value="InterPro"/>
</dbReference>
<name>A0A6V7QRB2_ANACO</name>
<dbReference type="InterPro" id="IPR016159">
    <property type="entry name" value="Cullin_repeat-like_dom_sf"/>
</dbReference>
<gene>
    <name evidence="10" type="ORF">CB5_LOCUS28658</name>
</gene>
<feature type="domain" description="Cullin family profile" evidence="8">
    <location>
        <begin position="981"/>
        <end position="1211"/>
    </location>
</feature>
<dbReference type="InterPro" id="IPR001373">
    <property type="entry name" value="Cullin_N"/>
</dbReference>
<dbReference type="EMBL" id="CAJEUB010000003">
    <property type="protein sequence ID" value="CAD1845447.1"/>
    <property type="molecule type" value="Genomic_DNA"/>
</dbReference>
<comment type="similarity">
    <text evidence="1 5 6">Belongs to the cullin family.</text>
</comment>
<evidence type="ECO:0000259" key="9">
    <source>
        <dbReference type="PROSITE" id="PS50158"/>
    </source>
</evidence>
<feature type="compositionally biased region" description="Polar residues" evidence="7">
    <location>
        <begin position="96"/>
        <end position="106"/>
    </location>
</feature>
<feature type="compositionally biased region" description="Polar residues" evidence="7">
    <location>
        <begin position="364"/>
        <end position="376"/>
    </location>
</feature>
<evidence type="ECO:0000256" key="2">
    <source>
        <dbReference type="ARBA" id="ARBA00022786"/>
    </source>
</evidence>
<dbReference type="GO" id="GO:0006511">
    <property type="term" value="P:ubiquitin-dependent protein catabolic process"/>
    <property type="evidence" value="ECO:0007669"/>
    <property type="project" value="InterPro"/>
</dbReference>
<accession>A0A6V7QRB2</accession>
<dbReference type="PROSITE" id="PS50158">
    <property type="entry name" value="ZF_CCHC"/>
    <property type="match status" value="2"/>
</dbReference>
<dbReference type="PROSITE" id="PS50069">
    <property type="entry name" value="CULLIN_2"/>
    <property type="match status" value="1"/>
</dbReference>
<dbReference type="InterPro" id="IPR036390">
    <property type="entry name" value="WH_DNA-bd_sf"/>
</dbReference>
<evidence type="ECO:0008006" key="11">
    <source>
        <dbReference type="Google" id="ProtNLM"/>
    </source>
</evidence>
<keyword evidence="4" id="KW-0479">Metal-binding</keyword>
<feature type="compositionally biased region" description="Basic and acidic residues" evidence="7">
    <location>
        <begin position="347"/>
        <end position="362"/>
    </location>
</feature>
<dbReference type="InterPro" id="IPR045093">
    <property type="entry name" value="Cullin"/>
</dbReference>
<dbReference type="InterPro" id="IPR059120">
    <property type="entry name" value="Cullin-like_AB"/>
</dbReference>
<dbReference type="FunFam" id="1.20.1310.10:FF:000013">
    <property type="entry name" value="Cullin-1 like"/>
    <property type="match status" value="1"/>
</dbReference>
<dbReference type="GO" id="GO:0031461">
    <property type="term" value="C:cullin-RING ubiquitin ligase complex"/>
    <property type="evidence" value="ECO:0007669"/>
    <property type="project" value="InterPro"/>
</dbReference>
<feature type="region of interest" description="Disordered" evidence="7">
    <location>
        <begin position="71"/>
        <end position="107"/>
    </location>
</feature>
<dbReference type="SUPFAM" id="SSF46785">
    <property type="entry name" value="Winged helix' DNA-binding domain"/>
    <property type="match status" value="1"/>
</dbReference>
<dbReference type="FunFam" id="3.30.230.130:FF:000005">
    <property type="entry name" value="Cullin-1 like"/>
    <property type="match status" value="1"/>
</dbReference>
<dbReference type="Gene3D" id="3.30.230.130">
    <property type="entry name" value="Cullin, Chain C, Domain 2"/>
    <property type="match status" value="1"/>
</dbReference>
<dbReference type="Gene3D" id="1.20.1310.10">
    <property type="entry name" value="Cullin Repeats"/>
    <property type="match status" value="3"/>
</dbReference>
<dbReference type="Pfam" id="PF26557">
    <property type="entry name" value="Cullin_AB"/>
    <property type="match status" value="1"/>
</dbReference>
<dbReference type="InterPro" id="IPR019559">
    <property type="entry name" value="Cullin_neddylation_domain"/>
</dbReference>
<dbReference type="GO" id="GO:0031625">
    <property type="term" value="F:ubiquitin protein ligase binding"/>
    <property type="evidence" value="ECO:0007669"/>
    <property type="project" value="InterPro"/>
</dbReference>
<dbReference type="InterPro" id="IPR021109">
    <property type="entry name" value="Peptidase_aspartic_dom_sf"/>
</dbReference>
<proteinExistence type="inferred from homology"/>
<dbReference type="SUPFAM" id="SSF74788">
    <property type="entry name" value="Cullin repeat-like"/>
    <property type="match status" value="1"/>
</dbReference>
<dbReference type="SUPFAM" id="SSF75632">
    <property type="entry name" value="Cullin homology domain"/>
    <property type="match status" value="1"/>
</dbReference>
<dbReference type="InterPro" id="IPR001878">
    <property type="entry name" value="Znf_CCHC"/>
</dbReference>
<organism evidence="10">
    <name type="scientific">Ananas comosus var. bracteatus</name>
    <name type="common">red pineapple</name>
    <dbReference type="NCBI Taxonomy" id="296719"/>
    <lineage>
        <taxon>Eukaryota</taxon>
        <taxon>Viridiplantae</taxon>
        <taxon>Streptophyta</taxon>
        <taxon>Embryophyta</taxon>
        <taxon>Tracheophyta</taxon>
        <taxon>Spermatophyta</taxon>
        <taxon>Magnoliopsida</taxon>
        <taxon>Liliopsida</taxon>
        <taxon>Poales</taxon>
        <taxon>Bromeliaceae</taxon>
        <taxon>Bromelioideae</taxon>
        <taxon>Ananas</taxon>
    </lineage>
</organism>
<evidence type="ECO:0000313" key="10">
    <source>
        <dbReference type="EMBL" id="CAD1845447.1"/>
    </source>
</evidence>
<dbReference type="Pfam" id="PF00888">
    <property type="entry name" value="Cullin"/>
    <property type="match status" value="1"/>
</dbReference>
<dbReference type="SMART" id="SM00884">
    <property type="entry name" value="Cullin_Nedd8"/>
    <property type="match status" value="1"/>
</dbReference>
<feature type="compositionally biased region" description="Basic and acidic residues" evidence="7">
    <location>
        <begin position="79"/>
        <end position="94"/>
    </location>
</feature>
<dbReference type="InterPro" id="IPR036317">
    <property type="entry name" value="Cullin_homology_sf"/>
</dbReference>
<dbReference type="InterPro" id="IPR036875">
    <property type="entry name" value="Znf_CCHC_sf"/>
</dbReference>
<dbReference type="SMART" id="SM00343">
    <property type="entry name" value="ZnF_C2HC"/>
    <property type="match status" value="2"/>
</dbReference>
<dbReference type="SUPFAM" id="SSF57756">
    <property type="entry name" value="Retrovirus zinc finger-like domains"/>
    <property type="match status" value="2"/>
</dbReference>
<sequence length="1336" mass="153409">MTVEEYSSRFYNLAARSEFPWSEDLLITMYRRGLHSNIVEKLASSRFLSLADLVQVAHQIVEEQNAHVSSMRPNFLRNPESRSERHYTASEKMKQPISTPQASPKASTFDFEASKKKEGRCFKCDKAGHYAHQCPQCNLAMAQAHDDFENLCTVPYDNDDIEVPEPKYDEELEHCGVIRLMLSTHATEDDKEWKRHSIFQTRVLCNGQVCSMIIDSGSCANIISEEAVDKMKPKTTLYPKPYKLAWVNNQNLKVTGQCLVFTKLTQGSMTVEEYSSRFYNLASRSEFSWSEDLLITMYRRGLYSNIVEKLASSQFLSLADAVQVAHPIVEEQNAHVSPTRPNFLRNPESRSERHYTASEKMKQPISTPQASPKASTFEASKKKEGRCFKCDKAGYYAHQCPRRNLAMAQAHDDFENLCVVPYDDDDIEVPEPKYDEELEHCGVIRPMLSTHVTEDDKERKRHTIFQTRVLCNGQVCSMIIDSGSCANIISEEAVDKMKLKTTLHPESYKLAWVNSQNLKVTGQCLVVYSIGKLIQQVSCDVLPMEVTHILLGRPWMYDHKVKHDGYENTYSFDCAGSKLKFMPCKLTNIVKLKKMSKNLLLCRVDFATGDGILGPYPKYLRASTGIRRTRSYAAEANDAESGADRIDLFRIEMGKAQIDLEEGWGVIEKGITKVKSTLEGRDETPLIPRHITIFTLSTQSHPYNYTNELHDKYKASLEDYITSTAHREVKCEVKDIVISLINQERDGEQIDRALVKNILDIFVEIGLSDMDCYKDDFEDFFLTRTCGYYSRKGSDWFWEKSFSDYMRTAEECLKREMDRAARYLHPSSKVKVYKEVEEQLLTVYASQLLERENGGCRELFRHDMVKQRGKPLLSVDDLSRMYRLFNRMTYPLGLILHIFKQHIIAEGTAVVMQAENAAKNKQADKKDVVGFSEQIFVRKVIELHDKYLVYVNNCFQSHSLFHKALRDAFEAFCNKNIAGSSSAELLASFCDDVLKKGGSEKLSDEAIEEILEKVIKLLAFFHDKDLFAEFYRKKLAKRLLFDRSANDDHERSILTKLKQQCGGQFTSKMEGMLSDLTLAREKQASFEEYLQSNPNVKLGLDFMVITLTTGFWPSYKSFDLNLPAEMLKCVGVFKEFYTTKTKCRKLSWIFSLGTCNIIGMFESKTVELIVTTYQAAVLLLFNSSDRLSYSDIVAQLNLSEEDVVGLLHSLSCAKYKILVKEPDTKTISPTDVFGFNLKFTDKMRRIKIPLPPVEEKKKVVEDVHRDRRFYIDAAIVRIMKSRKALSHQQLVTECVEQLSCMFKPDLTAIKKRIEDLITREYLERDTENPNVYRYLA</sequence>
<evidence type="ECO:0000256" key="6">
    <source>
        <dbReference type="RuleBase" id="RU003829"/>
    </source>
</evidence>
<keyword evidence="3" id="KW-0832">Ubl conjugation</keyword>